<dbReference type="InterPro" id="IPR007219">
    <property type="entry name" value="XnlR_reg_dom"/>
</dbReference>
<dbReference type="InterPro" id="IPR050987">
    <property type="entry name" value="AtrR-like"/>
</dbReference>
<dbReference type="Pfam" id="PF04082">
    <property type="entry name" value="Fungal_trans"/>
    <property type="match status" value="1"/>
</dbReference>
<dbReference type="CDD" id="cd12148">
    <property type="entry name" value="fungal_TF_MHR"/>
    <property type="match status" value="1"/>
</dbReference>
<name>A0A8H5WW93_FUSCI</name>
<keyword evidence="4" id="KW-0539">Nucleus</keyword>
<keyword evidence="2" id="KW-0479">Metal-binding</keyword>
<evidence type="ECO:0000313" key="7">
    <source>
        <dbReference type="EMBL" id="KAF5674446.1"/>
    </source>
</evidence>
<dbReference type="AlphaFoldDB" id="A0A8H5WW93"/>
<comment type="subcellular location">
    <subcellularLocation>
        <location evidence="1">Nucleus</location>
    </subcellularLocation>
</comment>
<evidence type="ECO:0000256" key="3">
    <source>
        <dbReference type="ARBA" id="ARBA00023125"/>
    </source>
</evidence>
<comment type="caution">
    <text evidence="7">The sequence shown here is derived from an EMBL/GenBank/DDBJ whole genome shotgun (WGS) entry which is preliminary data.</text>
</comment>
<feature type="domain" description="Xylanolytic transcriptional activator regulatory" evidence="6">
    <location>
        <begin position="15"/>
        <end position="186"/>
    </location>
</feature>
<evidence type="ECO:0000256" key="1">
    <source>
        <dbReference type="ARBA" id="ARBA00004123"/>
    </source>
</evidence>
<protein>
    <submittedName>
        <fullName evidence="7">C6 zinc finger domain-containing protein</fullName>
    </submittedName>
</protein>
<keyword evidence="3" id="KW-0238">DNA-binding</keyword>
<proteinExistence type="predicted"/>
<dbReference type="PANTHER" id="PTHR46910:SF3">
    <property type="entry name" value="HALOTOLERANCE PROTEIN 9-RELATED"/>
    <property type="match status" value="1"/>
</dbReference>
<dbReference type="Proteomes" id="UP000572754">
    <property type="component" value="Unassembled WGS sequence"/>
</dbReference>
<reference evidence="8" key="1">
    <citation type="journal article" date="2020" name="BMC Genomics">
        <title>Correction to: Identification and distribution of gene clusters required for synthesis of sphingolipid metabolism inhibitors in diverse species of the filamentous fungus Fusarium.</title>
        <authorList>
            <person name="Kim H.S."/>
            <person name="Lohmar J.M."/>
            <person name="Busman M."/>
            <person name="Brown D.W."/>
            <person name="Naumann T.A."/>
            <person name="Divon H.H."/>
            <person name="Lysoe E."/>
            <person name="Uhlig S."/>
            <person name="Proctor R.H."/>
        </authorList>
    </citation>
    <scope>NUCLEOTIDE SEQUENCE [LARGE SCALE GENOMIC DNA]</scope>
    <source>
        <strain evidence="8">NRRL 25331</strain>
    </source>
</reference>
<evidence type="ECO:0000259" key="6">
    <source>
        <dbReference type="Pfam" id="PF04082"/>
    </source>
</evidence>
<evidence type="ECO:0000256" key="4">
    <source>
        <dbReference type="ARBA" id="ARBA00023242"/>
    </source>
</evidence>
<keyword evidence="8" id="KW-1185">Reference proteome</keyword>
<gene>
    <name evidence="7" type="ORF">FCIRC_7734</name>
</gene>
<accession>A0A8H5WW93</accession>
<reference evidence="7 8" key="2">
    <citation type="submission" date="2020-05" db="EMBL/GenBank/DDBJ databases">
        <title>Identification and distribution of gene clusters putatively required for synthesis of sphingolipid metabolism inhibitors in phylogenetically diverse species of the filamentous fungus Fusarium.</title>
        <authorList>
            <person name="Kim H.-S."/>
            <person name="Busman M."/>
            <person name="Brown D.W."/>
            <person name="Divon H."/>
            <person name="Uhlig S."/>
            <person name="Proctor R.H."/>
        </authorList>
    </citation>
    <scope>NUCLEOTIDE SEQUENCE [LARGE SCALE GENOMIC DNA]</scope>
    <source>
        <strain evidence="7 8">NRRL 25331</strain>
    </source>
</reference>
<organism evidence="7 8">
    <name type="scientific">Fusarium circinatum</name>
    <name type="common">Pitch canker fungus</name>
    <name type="synonym">Gibberella circinata</name>
    <dbReference type="NCBI Taxonomy" id="48490"/>
    <lineage>
        <taxon>Eukaryota</taxon>
        <taxon>Fungi</taxon>
        <taxon>Dikarya</taxon>
        <taxon>Ascomycota</taxon>
        <taxon>Pezizomycotina</taxon>
        <taxon>Sordariomycetes</taxon>
        <taxon>Hypocreomycetidae</taxon>
        <taxon>Hypocreales</taxon>
        <taxon>Nectriaceae</taxon>
        <taxon>Fusarium</taxon>
        <taxon>Fusarium fujikuroi species complex</taxon>
    </lineage>
</organism>
<dbReference type="GO" id="GO:0006351">
    <property type="term" value="P:DNA-templated transcription"/>
    <property type="evidence" value="ECO:0007669"/>
    <property type="project" value="InterPro"/>
</dbReference>
<dbReference type="PANTHER" id="PTHR46910">
    <property type="entry name" value="TRANSCRIPTION FACTOR PDR1"/>
    <property type="match status" value="1"/>
</dbReference>
<dbReference type="GO" id="GO:0003700">
    <property type="term" value="F:DNA-binding transcription factor activity"/>
    <property type="evidence" value="ECO:0007669"/>
    <property type="project" value="InterPro"/>
</dbReference>
<evidence type="ECO:0000256" key="2">
    <source>
        <dbReference type="ARBA" id="ARBA00022723"/>
    </source>
</evidence>
<sequence length="376" mass="41918">MEGILLKPRAIEFLQAFEKYSSHALPFINADKTRMSLDSLYNARVNGTSTLPDKALLLMILAIGALSTSETDTAETLLIHAKREVALFDDVTTLPMVQFCLLVSEYQLNMGRPNAAYLQVYSACNRAISMGLHDKFQDDEGGEDLQTRFTTFWAMYFQQIWICFTVGRKGILKRSDISCQYPDDQPMLVDLCSLASILEEMYESTRKLHLRIWGDFEDLWFGPSPLRCQASGADKMPQLLVFNALRASGQLERANAIWLRQACRYATDAAEDSIVLTHEIFKASDTKGKLINAVEGYIHGPLGRETEDPSSHTGVDQRPSDQTEGISELLPLESIMDSATSFVSSGGDYMSSGFLDLLPLDPSFLLMAEDGTNMVE</sequence>
<dbReference type="GO" id="GO:0005634">
    <property type="term" value="C:nucleus"/>
    <property type="evidence" value="ECO:0007669"/>
    <property type="project" value="UniProtKB-SubCell"/>
</dbReference>
<dbReference type="GO" id="GO:0003677">
    <property type="term" value="F:DNA binding"/>
    <property type="evidence" value="ECO:0007669"/>
    <property type="project" value="UniProtKB-KW"/>
</dbReference>
<evidence type="ECO:0000313" key="8">
    <source>
        <dbReference type="Proteomes" id="UP000572754"/>
    </source>
</evidence>
<evidence type="ECO:0000256" key="5">
    <source>
        <dbReference type="SAM" id="MobiDB-lite"/>
    </source>
</evidence>
<feature type="region of interest" description="Disordered" evidence="5">
    <location>
        <begin position="301"/>
        <end position="323"/>
    </location>
</feature>
<dbReference type="EMBL" id="JAAQPE010000250">
    <property type="protein sequence ID" value="KAF5674446.1"/>
    <property type="molecule type" value="Genomic_DNA"/>
</dbReference>
<dbReference type="GO" id="GO:0008270">
    <property type="term" value="F:zinc ion binding"/>
    <property type="evidence" value="ECO:0007669"/>
    <property type="project" value="InterPro"/>
</dbReference>